<feature type="transmembrane region" description="Helical" evidence="1">
    <location>
        <begin position="69"/>
        <end position="87"/>
    </location>
</feature>
<feature type="transmembrane region" description="Helical" evidence="1">
    <location>
        <begin position="21"/>
        <end position="42"/>
    </location>
</feature>
<keyword evidence="4" id="KW-1185">Reference proteome</keyword>
<name>A0ABM9Y729_YERMW</name>
<keyword evidence="1" id="KW-0812">Transmembrane</keyword>
<dbReference type="Pfam" id="PF11726">
    <property type="entry name" value="YagK_YfjJ_C"/>
    <property type="match status" value="1"/>
</dbReference>
<evidence type="ECO:0000259" key="2">
    <source>
        <dbReference type="Pfam" id="PF11726"/>
    </source>
</evidence>
<dbReference type="EMBL" id="AALD02000034">
    <property type="protein sequence ID" value="EEQ09607.1"/>
    <property type="molecule type" value="Genomic_DNA"/>
</dbReference>
<evidence type="ECO:0000313" key="4">
    <source>
        <dbReference type="Proteomes" id="UP000003027"/>
    </source>
</evidence>
<gene>
    <name evidence="3" type="ORF">ymoll0001_19670</name>
</gene>
<reference evidence="3" key="1">
    <citation type="submission" date="2008-12" db="EMBL/GenBank/DDBJ databases">
        <title>Annotation of the Yersinia mollaretii ATCC 43969 genome.</title>
        <authorList>
            <person name="Read T.D."/>
            <person name="Akmal A."/>
            <person name="Bishop-Lilly K."/>
            <person name="Chen P.E."/>
            <person name="Cook C."/>
            <person name="Kiley M.P."/>
            <person name="Lentz S."/>
            <person name="Mateczun A."/>
            <person name="Nagarajan N."/>
            <person name="Nolan N."/>
            <person name="Osborne B.I."/>
            <person name="Pop M."/>
            <person name="Sozhamannan S."/>
            <person name="Stewart A.C."/>
            <person name="Sulakvelidze A."/>
            <person name="Thomason B."/>
            <person name="Willner K."/>
            <person name="Zwick M.E."/>
        </authorList>
    </citation>
    <scope>NUCLEOTIDE SEQUENCE [LARGE SCALE GENOMIC DNA]</scope>
    <source>
        <strain evidence="3">ATCC 43969</strain>
    </source>
</reference>
<feature type="domain" description="YagK/YfjJ C-terminal" evidence="2">
    <location>
        <begin position="141"/>
        <end position="295"/>
    </location>
</feature>
<evidence type="ECO:0000313" key="3">
    <source>
        <dbReference type="EMBL" id="EEQ09607.1"/>
    </source>
</evidence>
<proteinExistence type="predicted"/>
<dbReference type="Proteomes" id="UP000003027">
    <property type="component" value="Unassembled WGS sequence"/>
</dbReference>
<dbReference type="InterPro" id="IPR057271">
    <property type="entry name" value="YagK_YfjJ_C"/>
</dbReference>
<protein>
    <recommendedName>
        <fullName evidence="2">YagK/YfjJ C-terminal domain-containing protein</fullName>
    </recommendedName>
</protein>
<accession>A0ABM9Y729</accession>
<comment type="caution">
    <text evidence="3">The sequence shown here is derived from an EMBL/GenBank/DDBJ whole genome shotgun (WGS) entry which is preliminary data.</text>
</comment>
<sequence length="305" mass="35123">MQHLRIFYCVASKGLTCWGSFSYLASLAFTVPHSVCCFYGLLNNILSSSCSVYLHSVLSFCYLDSNHRVGWVFFCFLLWGILMANVLSRGKGRSTLLHSGAYLHNSLSYSVNYGTGCKCSPLYIEILDKFTNEINAMRSCYNRTYAFRFDLHIPEGMSVDESNSLISELFSKLRDKFKSKQWDNQPIKKFAYGWVWELETVKQVHYHLWIALPGNQVQNTGHVDYGMFQIINDLWLKLTKGLGSAHLAKNPYMIKRSDDKELKKFVYRISYLAKDRGKYSEGDKTKRFDGSRLFGKLATTSIEKH</sequence>
<evidence type="ECO:0000256" key="1">
    <source>
        <dbReference type="SAM" id="Phobius"/>
    </source>
</evidence>
<organism evidence="3 4">
    <name type="scientific">Yersinia mollaretii (strain ATCC 43969 / DSM 18520 / CIP 103324 / CNY 7263 / WAIP 204)</name>
    <dbReference type="NCBI Taxonomy" id="349967"/>
    <lineage>
        <taxon>Bacteria</taxon>
        <taxon>Pseudomonadati</taxon>
        <taxon>Pseudomonadota</taxon>
        <taxon>Gammaproteobacteria</taxon>
        <taxon>Enterobacterales</taxon>
        <taxon>Yersiniaceae</taxon>
        <taxon>Yersinia</taxon>
    </lineage>
</organism>
<keyword evidence="1" id="KW-1133">Transmembrane helix</keyword>
<keyword evidence="1" id="KW-0472">Membrane</keyword>